<accession>A0A0U5G103</accession>
<sequence>MWLFIFALVHPNKSMKCCGTGLGGLFFKKDGFFGGIFLL</sequence>
<proteinExistence type="predicted"/>
<dbReference type="AlphaFoldDB" id="A0A0U5G103"/>
<organism evidence="1 2">
    <name type="scientific">Acetobacter ghanensis</name>
    <dbReference type="NCBI Taxonomy" id="431306"/>
    <lineage>
        <taxon>Bacteria</taxon>
        <taxon>Pseudomonadati</taxon>
        <taxon>Pseudomonadota</taxon>
        <taxon>Alphaproteobacteria</taxon>
        <taxon>Acetobacterales</taxon>
        <taxon>Acetobacteraceae</taxon>
        <taxon>Acetobacter</taxon>
    </lineage>
</organism>
<evidence type="ECO:0000313" key="1">
    <source>
        <dbReference type="EMBL" id="CEF57238.1"/>
    </source>
</evidence>
<reference evidence="2" key="1">
    <citation type="submission" date="2014-09" db="EMBL/GenBank/DDBJ databases">
        <authorList>
            <person name="Illeghems K.G."/>
        </authorList>
    </citation>
    <scope>NUCLEOTIDE SEQUENCE [LARGE SCALE GENOMIC DNA]</scope>
    <source>
        <strain evidence="2">LMG 23848T</strain>
    </source>
</reference>
<dbReference type="Proteomes" id="UP000068250">
    <property type="component" value="Chromosome I"/>
</dbReference>
<dbReference type="STRING" id="431306.AGA_2554"/>
<evidence type="ECO:0000313" key="2">
    <source>
        <dbReference type="Proteomes" id="UP000068250"/>
    </source>
</evidence>
<dbReference type="EMBL" id="LN609302">
    <property type="protein sequence ID" value="CEF57238.1"/>
    <property type="molecule type" value="Genomic_DNA"/>
</dbReference>
<gene>
    <name evidence="1" type="ORF">AGA_2554</name>
</gene>
<name>A0A0U5G103_9PROT</name>
<protein>
    <submittedName>
        <fullName evidence="1">Uncharacterized protein</fullName>
    </submittedName>
</protein>